<evidence type="ECO:0000313" key="4">
    <source>
        <dbReference type="Proteomes" id="UP000266313"/>
    </source>
</evidence>
<keyword evidence="4" id="KW-1185">Reference proteome</keyword>
<organism evidence="3 4">
    <name type="scientific">Methylocaldum marinum</name>
    <dbReference type="NCBI Taxonomy" id="1432792"/>
    <lineage>
        <taxon>Bacteria</taxon>
        <taxon>Pseudomonadati</taxon>
        <taxon>Pseudomonadota</taxon>
        <taxon>Gammaproteobacteria</taxon>
        <taxon>Methylococcales</taxon>
        <taxon>Methylococcaceae</taxon>
        <taxon>Methylocaldum</taxon>
    </lineage>
</organism>
<proteinExistence type="predicted"/>
<reference evidence="3 4" key="1">
    <citation type="submission" date="2016-12" db="EMBL/GenBank/DDBJ databases">
        <title>Genome sequencing of Methylocaldum marinum.</title>
        <authorList>
            <person name="Takeuchi M."/>
            <person name="Kamagata Y."/>
            <person name="Hiraoka S."/>
            <person name="Oshima K."/>
            <person name="Hattori M."/>
            <person name="Iwasaki W."/>
        </authorList>
    </citation>
    <scope>NUCLEOTIDE SEQUENCE [LARGE SCALE GENOMIC DNA]</scope>
    <source>
        <strain evidence="3 4">S8</strain>
    </source>
</reference>
<evidence type="ECO:0008006" key="5">
    <source>
        <dbReference type="Google" id="ProtNLM"/>
    </source>
</evidence>
<dbReference type="Pfam" id="PF11026">
    <property type="entry name" value="DUF2721"/>
    <property type="match status" value="1"/>
</dbReference>
<keyword evidence="2" id="KW-0472">Membrane</keyword>
<dbReference type="KEGG" id="mmai:sS8_0582"/>
<name>A0A250KLU0_9GAMM</name>
<evidence type="ECO:0000256" key="2">
    <source>
        <dbReference type="SAM" id="Phobius"/>
    </source>
</evidence>
<dbReference type="OrthoDB" id="5465259at2"/>
<keyword evidence="2" id="KW-0812">Transmembrane</keyword>
<accession>A0A250KLU0</accession>
<dbReference type="EMBL" id="AP017928">
    <property type="protein sequence ID" value="BBA32547.1"/>
    <property type="molecule type" value="Genomic_DNA"/>
</dbReference>
<feature type="transmembrane region" description="Helical" evidence="2">
    <location>
        <begin position="72"/>
        <end position="100"/>
    </location>
</feature>
<keyword evidence="2" id="KW-1133">Transmembrane helix</keyword>
<dbReference type="RefSeq" id="WP_119628322.1">
    <property type="nucleotide sequence ID" value="NZ_AP017928.1"/>
</dbReference>
<feature type="transmembrane region" description="Helical" evidence="2">
    <location>
        <begin position="6"/>
        <end position="32"/>
    </location>
</feature>
<dbReference type="InterPro" id="IPR021279">
    <property type="entry name" value="DUF2721"/>
</dbReference>
<evidence type="ECO:0000313" key="3">
    <source>
        <dbReference type="EMBL" id="BBA32547.1"/>
    </source>
</evidence>
<feature type="region of interest" description="Disordered" evidence="1">
    <location>
        <begin position="146"/>
        <end position="181"/>
    </location>
</feature>
<sequence>MQATDIAHVIQLAVAPVFLLTGIGALLSVLSARVGRIVDRSRQIEEKHADAEEHLDPDIQCEIDLLSRRTRVAYWAISLCTACALLICTLIVVLFVGAFLSLDVSSAIAILFIAAMAALIIGLYCFLHEIYLATASLRFRWRSRAGPDKNRRTRPPSADPGRSRGTDEAAGESGIRPPGTS</sequence>
<gene>
    <name evidence="3" type="ORF">sS8_0582</name>
</gene>
<protein>
    <recommendedName>
        <fullName evidence="5">DUF2721 domain-containing protein</fullName>
    </recommendedName>
</protein>
<dbReference type="AlphaFoldDB" id="A0A250KLU0"/>
<evidence type="ECO:0000256" key="1">
    <source>
        <dbReference type="SAM" id="MobiDB-lite"/>
    </source>
</evidence>
<feature type="transmembrane region" description="Helical" evidence="2">
    <location>
        <begin position="106"/>
        <end position="132"/>
    </location>
</feature>
<dbReference type="Proteomes" id="UP000266313">
    <property type="component" value="Chromosome"/>
</dbReference>